<dbReference type="Gene3D" id="2.60.40.1610">
    <property type="entry name" value="Domain of unknown function DUF1254"/>
    <property type="match status" value="1"/>
</dbReference>
<dbReference type="Pfam" id="PF06742">
    <property type="entry name" value="DUF1214"/>
    <property type="match status" value="1"/>
</dbReference>
<dbReference type="EMBL" id="JBHMCA010000024">
    <property type="protein sequence ID" value="MFB9444114.1"/>
    <property type="molecule type" value="Genomic_DNA"/>
</dbReference>
<organism evidence="3 4">
    <name type="scientific">Dactylosporangium vinaceum</name>
    <dbReference type="NCBI Taxonomy" id="53362"/>
    <lineage>
        <taxon>Bacteria</taxon>
        <taxon>Bacillati</taxon>
        <taxon>Actinomycetota</taxon>
        <taxon>Actinomycetes</taxon>
        <taxon>Micromonosporales</taxon>
        <taxon>Micromonosporaceae</taxon>
        <taxon>Dactylosporangium</taxon>
    </lineage>
</organism>
<dbReference type="PANTHER" id="PTHR36509:SF2">
    <property type="entry name" value="BLL3101 PROTEIN"/>
    <property type="match status" value="1"/>
</dbReference>
<accession>A0ABV5M5H6</accession>
<dbReference type="PANTHER" id="PTHR36509">
    <property type="entry name" value="BLL3101 PROTEIN"/>
    <property type="match status" value="1"/>
</dbReference>
<evidence type="ECO:0000313" key="3">
    <source>
        <dbReference type="EMBL" id="MFB9444114.1"/>
    </source>
</evidence>
<dbReference type="InterPro" id="IPR010679">
    <property type="entry name" value="DUF1254"/>
</dbReference>
<keyword evidence="4" id="KW-1185">Reference proteome</keyword>
<feature type="domain" description="DUF1214" evidence="1">
    <location>
        <begin position="288"/>
        <end position="317"/>
    </location>
</feature>
<dbReference type="InterPro" id="IPR010621">
    <property type="entry name" value="DUF1214"/>
</dbReference>
<dbReference type="RefSeq" id="WP_223098340.1">
    <property type="nucleotide sequence ID" value="NZ_CP061913.1"/>
</dbReference>
<name>A0ABV5M5H6_9ACTN</name>
<evidence type="ECO:0000313" key="4">
    <source>
        <dbReference type="Proteomes" id="UP001589608"/>
    </source>
</evidence>
<feature type="domain" description="DUF1254" evidence="2">
    <location>
        <begin position="40"/>
        <end position="133"/>
    </location>
</feature>
<dbReference type="Proteomes" id="UP001589608">
    <property type="component" value="Unassembled WGS sequence"/>
</dbReference>
<protein>
    <submittedName>
        <fullName evidence="3">DUF1254 domain-containing protein</fullName>
    </submittedName>
</protein>
<comment type="caution">
    <text evidence="3">The sequence shown here is derived from an EMBL/GenBank/DDBJ whole genome shotgun (WGS) entry which is preliminary data.</text>
</comment>
<evidence type="ECO:0000259" key="2">
    <source>
        <dbReference type="Pfam" id="PF06863"/>
    </source>
</evidence>
<dbReference type="InterPro" id="IPR037050">
    <property type="entry name" value="DUF1254_sf"/>
</dbReference>
<sequence>MRDDLPTLAAEAYGYGYPLLQNLHAVARAGAFNTFVDAPGADPDLLTSTAQLDLSGGPIWLRVPATGGRYHVIQFIDAWTNNFAYVGSRTTPDEPREYLLVPPGWAGREAPAAEVIRVPTMIATLIARFPAKTDLTLQRMYPQVALDGLPAPQAGVPDDVRFLEELRRSLAAFPPSPAERRYQRRFAPLGVLADGNSPFATMPREQRQALREGLDRGREALEEAATTAHAAPVNGWTNNVHAFDYNLDYFEVGTVDAPQWTLRDREHARHARAVAARTRLWGSHGYESVTAALHKDGDGNRLTGAHTYTLALPPLPNATLAAYTALDPRPIATIPIEPAAPTRIETPGGEFHLILRIYAPDDPTLPLPALART</sequence>
<dbReference type="SUPFAM" id="SSF160935">
    <property type="entry name" value="VPA0735-like"/>
    <property type="match status" value="1"/>
</dbReference>
<gene>
    <name evidence="3" type="ORF">ACFFTR_13610</name>
</gene>
<reference evidence="3 4" key="1">
    <citation type="submission" date="2024-09" db="EMBL/GenBank/DDBJ databases">
        <authorList>
            <person name="Sun Q."/>
            <person name="Mori K."/>
        </authorList>
    </citation>
    <scope>NUCLEOTIDE SEQUENCE [LARGE SCALE GENOMIC DNA]</scope>
    <source>
        <strain evidence="3 4">JCM 3307</strain>
    </source>
</reference>
<evidence type="ECO:0000259" key="1">
    <source>
        <dbReference type="Pfam" id="PF06742"/>
    </source>
</evidence>
<dbReference type="Pfam" id="PF06863">
    <property type="entry name" value="DUF1254"/>
    <property type="match status" value="1"/>
</dbReference>
<proteinExistence type="predicted"/>